<dbReference type="InterPro" id="IPR020846">
    <property type="entry name" value="MFS_dom"/>
</dbReference>
<dbReference type="FunFam" id="1.20.1250.20:FF:000308">
    <property type="entry name" value="MFS efflux transporter"/>
    <property type="match status" value="1"/>
</dbReference>
<feature type="transmembrane region" description="Helical" evidence="8">
    <location>
        <begin position="410"/>
        <end position="429"/>
    </location>
</feature>
<dbReference type="EMBL" id="NPIC01000003">
    <property type="protein sequence ID" value="RDL37361.1"/>
    <property type="molecule type" value="Genomic_DNA"/>
</dbReference>
<dbReference type="Pfam" id="PF07690">
    <property type="entry name" value="MFS_1"/>
    <property type="match status" value="1"/>
</dbReference>
<evidence type="ECO:0000256" key="5">
    <source>
        <dbReference type="ARBA" id="ARBA00022989"/>
    </source>
</evidence>
<feature type="compositionally biased region" description="Polar residues" evidence="7">
    <location>
        <begin position="1"/>
        <end position="16"/>
    </location>
</feature>
<evidence type="ECO:0000259" key="9">
    <source>
        <dbReference type="PROSITE" id="PS50850"/>
    </source>
</evidence>
<feature type="compositionally biased region" description="Basic and acidic residues" evidence="7">
    <location>
        <begin position="440"/>
        <end position="462"/>
    </location>
</feature>
<feature type="transmembrane region" description="Helical" evidence="8">
    <location>
        <begin position="200"/>
        <end position="222"/>
    </location>
</feature>
<dbReference type="Gene3D" id="1.20.1250.20">
    <property type="entry name" value="MFS general substrate transporter like domains"/>
    <property type="match status" value="2"/>
</dbReference>
<feature type="transmembrane region" description="Helical" evidence="8">
    <location>
        <begin position="289"/>
        <end position="309"/>
    </location>
</feature>
<sequence length="476" mass="51739">MATLPESKSNQVSNDEITGENVESGDLENGSNGIPIYTKETLTGVNIYRYLATLLSFVVMGMNDAAYGALIPYLEEYYNITYTIVSLVFLAPFLGYTLAALLNNQIHMRFGQLGVAVIAPLCKLITYAVTCAHPAYPALPVIFMISGFGNGLEDSGWNAWIGDMQNANELLGFLHGAYGLGATISPLIATAMVTRDIPWYAFYYVMVGITVLELVVCVISFWKATGAVHRAANPPPKCQEGHSQSQTKEALKNYVTWILAFFLLIYVGVEVALGGWLVTFMLRVRHGEAFASGLVVMGFWLGITVGRMILGFVTGRIGEKLAIAAYIFISVACELCFWLIPNFVSSAIFAGFLGFFLGPLFPAAIVVATKVLPKRLHVSAIGFAAAFGGGGAAIFPFVVGAIAQVKGVQVLQPIALALIAVIFMLWCSLPGGFKKDGLKKVEDKREMEDERLRQEAREEERSTVMAETPTEETKTE</sequence>
<dbReference type="Proteomes" id="UP000254866">
    <property type="component" value="Unassembled WGS sequence"/>
</dbReference>
<evidence type="ECO:0000256" key="4">
    <source>
        <dbReference type="ARBA" id="ARBA00022692"/>
    </source>
</evidence>
<feature type="transmembrane region" description="Helical" evidence="8">
    <location>
        <begin position="173"/>
        <end position="194"/>
    </location>
</feature>
<evidence type="ECO:0000256" key="8">
    <source>
        <dbReference type="SAM" id="Phobius"/>
    </source>
</evidence>
<dbReference type="RefSeq" id="XP_031870017.1">
    <property type="nucleotide sequence ID" value="XM_032013417.1"/>
</dbReference>
<keyword evidence="11" id="KW-1185">Reference proteome</keyword>
<feature type="region of interest" description="Disordered" evidence="7">
    <location>
        <begin position="440"/>
        <end position="476"/>
    </location>
</feature>
<comment type="subcellular location">
    <subcellularLocation>
        <location evidence="1">Endomembrane system</location>
        <topology evidence="1">Multi-pass membrane protein</topology>
    </subcellularLocation>
</comment>
<dbReference type="PANTHER" id="PTHR23514:SF3">
    <property type="entry name" value="BYPASS OF STOP CODON PROTEIN 6"/>
    <property type="match status" value="1"/>
</dbReference>
<dbReference type="SUPFAM" id="SSF103473">
    <property type="entry name" value="MFS general substrate transporter"/>
    <property type="match status" value="1"/>
</dbReference>
<proteinExistence type="inferred from homology"/>
<dbReference type="GeneID" id="43597643"/>
<feature type="transmembrane region" description="Helical" evidence="8">
    <location>
        <begin position="110"/>
        <end position="129"/>
    </location>
</feature>
<accession>A0A370TPA9</accession>
<evidence type="ECO:0000256" key="6">
    <source>
        <dbReference type="ARBA" id="ARBA00023136"/>
    </source>
</evidence>
<evidence type="ECO:0000256" key="1">
    <source>
        <dbReference type="ARBA" id="ARBA00004127"/>
    </source>
</evidence>
<dbReference type="AlphaFoldDB" id="A0A370TPA9"/>
<dbReference type="PANTHER" id="PTHR23514">
    <property type="entry name" value="BYPASS OF STOP CODON PROTEIN 6"/>
    <property type="match status" value="1"/>
</dbReference>
<dbReference type="OrthoDB" id="413079at2759"/>
<dbReference type="GO" id="GO:0012505">
    <property type="term" value="C:endomembrane system"/>
    <property type="evidence" value="ECO:0007669"/>
    <property type="project" value="UniProtKB-SubCell"/>
</dbReference>
<evidence type="ECO:0000256" key="7">
    <source>
        <dbReference type="SAM" id="MobiDB-lite"/>
    </source>
</evidence>
<feature type="transmembrane region" description="Helical" evidence="8">
    <location>
        <begin position="80"/>
        <end position="103"/>
    </location>
</feature>
<evidence type="ECO:0000313" key="10">
    <source>
        <dbReference type="EMBL" id="RDL37361.1"/>
    </source>
</evidence>
<feature type="transmembrane region" description="Helical" evidence="8">
    <location>
        <begin position="346"/>
        <end position="368"/>
    </location>
</feature>
<keyword evidence="5 8" id="KW-1133">Transmembrane helix</keyword>
<organism evidence="10 11">
    <name type="scientific">Venustampulla echinocandica</name>
    <dbReference type="NCBI Taxonomy" id="2656787"/>
    <lineage>
        <taxon>Eukaryota</taxon>
        <taxon>Fungi</taxon>
        <taxon>Dikarya</taxon>
        <taxon>Ascomycota</taxon>
        <taxon>Pezizomycotina</taxon>
        <taxon>Leotiomycetes</taxon>
        <taxon>Helotiales</taxon>
        <taxon>Pleuroascaceae</taxon>
        <taxon>Venustampulla</taxon>
    </lineage>
</organism>
<feature type="domain" description="Major facilitator superfamily (MFS) profile" evidence="9">
    <location>
        <begin position="49"/>
        <end position="432"/>
    </location>
</feature>
<feature type="transmembrane region" description="Helical" evidence="8">
    <location>
        <begin position="321"/>
        <end position="340"/>
    </location>
</feature>
<dbReference type="GO" id="GO:0016020">
    <property type="term" value="C:membrane"/>
    <property type="evidence" value="ECO:0007669"/>
    <property type="project" value="TreeGrafter"/>
</dbReference>
<gene>
    <name evidence="10" type="ORF">BP5553_04794</name>
</gene>
<comment type="similarity">
    <text evidence="2">Belongs to the major facilitator superfamily.</text>
</comment>
<dbReference type="PROSITE" id="PS50850">
    <property type="entry name" value="MFS"/>
    <property type="match status" value="1"/>
</dbReference>
<name>A0A370TPA9_9HELO</name>
<keyword evidence="3" id="KW-0813">Transport</keyword>
<comment type="caution">
    <text evidence="10">The sequence shown here is derived from an EMBL/GenBank/DDBJ whole genome shotgun (WGS) entry which is preliminary data.</text>
</comment>
<protein>
    <submittedName>
        <fullName evidence="10">MFS general substrate transporter</fullName>
    </submittedName>
</protein>
<feature type="region of interest" description="Disordered" evidence="7">
    <location>
        <begin position="1"/>
        <end position="26"/>
    </location>
</feature>
<dbReference type="InterPro" id="IPR051788">
    <property type="entry name" value="MFS_Transporter"/>
</dbReference>
<evidence type="ECO:0000313" key="11">
    <source>
        <dbReference type="Proteomes" id="UP000254866"/>
    </source>
</evidence>
<dbReference type="InterPro" id="IPR011701">
    <property type="entry name" value="MFS"/>
</dbReference>
<feature type="transmembrane region" description="Helical" evidence="8">
    <location>
        <begin position="47"/>
        <end position="74"/>
    </location>
</feature>
<feature type="transmembrane region" description="Helical" evidence="8">
    <location>
        <begin position="380"/>
        <end position="404"/>
    </location>
</feature>
<evidence type="ECO:0000256" key="3">
    <source>
        <dbReference type="ARBA" id="ARBA00022448"/>
    </source>
</evidence>
<evidence type="ECO:0000256" key="2">
    <source>
        <dbReference type="ARBA" id="ARBA00008335"/>
    </source>
</evidence>
<dbReference type="FunFam" id="1.20.1250.20:FF:000286">
    <property type="entry name" value="MFS efflux transporter"/>
    <property type="match status" value="1"/>
</dbReference>
<dbReference type="STRING" id="2656787.A0A370TPA9"/>
<keyword evidence="6 8" id="KW-0472">Membrane</keyword>
<dbReference type="InterPro" id="IPR036259">
    <property type="entry name" value="MFS_trans_sf"/>
</dbReference>
<keyword evidence="4 8" id="KW-0812">Transmembrane</keyword>
<dbReference type="GO" id="GO:0022857">
    <property type="term" value="F:transmembrane transporter activity"/>
    <property type="evidence" value="ECO:0007669"/>
    <property type="project" value="InterPro"/>
</dbReference>
<feature type="transmembrane region" description="Helical" evidence="8">
    <location>
        <begin position="254"/>
        <end position="277"/>
    </location>
</feature>
<reference evidence="10 11" key="1">
    <citation type="journal article" date="2018" name="IMA Fungus">
        <title>IMA Genome-F 9: Draft genome sequence of Annulohypoxylon stygium, Aspergillus mulundensis, Berkeleyomyces basicola (syn. Thielaviopsis basicola), Ceratocystis smalleyi, two Cercospora beticola strains, Coleophoma cylindrospora, Fusarium fracticaudum, Phialophora cf. hyalina, and Morchella septimelata.</title>
        <authorList>
            <person name="Wingfield B.D."/>
            <person name="Bills G.F."/>
            <person name="Dong Y."/>
            <person name="Huang W."/>
            <person name="Nel W.J."/>
            <person name="Swalarsk-Parry B.S."/>
            <person name="Vaghefi N."/>
            <person name="Wilken P.M."/>
            <person name="An Z."/>
            <person name="de Beer Z.W."/>
            <person name="De Vos L."/>
            <person name="Chen L."/>
            <person name="Duong T.A."/>
            <person name="Gao Y."/>
            <person name="Hammerbacher A."/>
            <person name="Kikkert J.R."/>
            <person name="Li Y."/>
            <person name="Li H."/>
            <person name="Li K."/>
            <person name="Li Q."/>
            <person name="Liu X."/>
            <person name="Ma X."/>
            <person name="Naidoo K."/>
            <person name="Pethybridge S.J."/>
            <person name="Sun J."/>
            <person name="Steenkamp E.T."/>
            <person name="van der Nest M.A."/>
            <person name="van Wyk S."/>
            <person name="Wingfield M.J."/>
            <person name="Xiong C."/>
            <person name="Yue Q."/>
            <person name="Zhang X."/>
        </authorList>
    </citation>
    <scope>NUCLEOTIDE SEQUENCE [LARGE SCALE GENOMIC DNA]</scope>
    <source>
        <strain evidence="10 11">BP 5553</strain>
    </source>
</reference>